<dbReference type="Proteomes" id="UP000680348">
    <property type="component" value="Unassembled WGS sequence"/>
</dbReference>
<gene>
    <name evidence="1" type="ORF">KEU06_27250</name>
</gene>
<dbReference type="AlphaFoldDB" id="A0A942I4Q5"/>
<sequence>MFDFDEVQKHTRARIDSATLVIEPFPHLYAHDLLPLETYNELISNLPSDSDYQAYRPPYQERLFIKLEGSQVSKLDSSVRSFWIEFERWINSQDFLDLMVAKFGELLKSNIRHRRSQLRETARNGKIPIVSRTLLARDYAHFALGPHTDAKNKFITALYYLPKGDELMQFGTSIYRPKKQGYTSWESEHHKHEDFDLVRTFENVPNTLFAFMKSDHSFHGVQPGEYPNVGRDLIMWFPEINAKDETDRPLSLDRSVFDDEKQGFFREMLGRVIG</sequence>
<comment type="caution">
    <text evidence="1">The sequence shown here is derived from an EMBL/GenBank/DDBJ whole genome shotgun (WGS) entry which is preliminary data.</text>
</comment>
<accession>A0A942I4Q5</accession>
<keyword evidence="2" id="KW-1185">Reference proteome</keyword>
<evidence type="ECO:0000313" key="2">
    <source>
        <dbReference type="Proteomes" id="UP000680348"/>
    </source>
</evidence>
<protein>
    <recommendedName>
        <fullName evidence="3">2OG-Fe(II) oxygenase</fullName>
    </recommendedName>
</protein>
<dbReference type="RefSeq" id="WP_188257842.1">
    <property type="nucleotide sequence ID" value="NZ_JABVCF010000022.1"/>
</dbReference>
<name>A0A942I4Q5_9HYPH</name>
<evidence type="ECO:0000313" key="1">
    <source>
        <dbReference type="EMBL" id="MBS3652293.1"/>
    </source>
</evidence>
<reference evidence="1" key="1">
    <citation type="submission" date="2021-04" db="EMBL/GenBank/DDBJ databases">
        <title>Pseudaminobacter soli sp. nov., isolated from paddy soil contaminated by heavy metals.</title>
        <authorList>
            <person name="Zhang K."/>
        </authorList>
    </citation>
    <scope>NUCLEOTIDE SEQUENCE</scope>
    <source>
        <strain evidence="1">19-2017</strain>
    </source>
</reference>
<evidence type="ECO:0008006" key="3">
    <source>
        <dbReference type="Google" id="ProtNLM"/>
    </source>
</evidence>
<proteinExistence type="predicted"/>
<dbReference type="Gene3D" id="2.60.120.620">
    <property type="entry name" value="q2cbj1_9rhob like domain"/>
    <property type="match status" value="1"/>
</dbReference>
<dbReference type="EMBL" id="JAGWCR010000022">
    <property type="protein sequence ID" value="MBS3652293.1"/>
    <property type="molecule type" value="Genomic_DNA"/>
</dbReference>
<organism evidence="1 2">
    <name type="scientific">Pseudaminobacter soli</name>
    <name type="common">ex Zhang et al. 2022</name>
    <dbReference type="NCBI Taxonomy" id="2831468"/>
    <lineage>
        <taxon>Bacteria</taxon>
        <taxon>Pseudomonadati</taxon>
        <taxon>Pseudomonadota</taxon>
        <taxon>Alphaproteobacteria</taxon>
        <taxon>Hyphomicrobiales</taxon>
        <taxon>Phyllobacteriaceae</taxon>
        <taxon>Pseudaminobacter</taxon>
    </lineage>
</organism>